<dbReference type="AlphaFoldDB" id="A0AAV6UM63"/>
<sequence length="88" mass="10105">MLSVFIPKEIRPPFEQEKKSICRPIIFFDVPLGIRLHTAIFHTDLKWVGRVCFPTLVGGNTMESLRNPNVNPTEAMDSGDPREMNIFF</sequence>
<name>A0AAV6UM63_9ARAC</name>
<evidence type="ECO:0000313" key="1">
    <source>
        <dbReference type="EMBL" id="KAG8184321.1"/>
    </source>
</evidence>
<dbReference type="Proteomes" id="UP000827092">
    <property type="component" value="Unassembled WGS sequence"/>
</dbReference>
<comment type="caution">
    <text evidence="1">The sequence shown here is derived from an EMBL/GenBank/DDBJ whole genome shotgun (WGS) entry which is preliminary data.</text>
</comment>
<accession>A0AAV6UM63</accession>
<dbReference type="EMBL" id="JAFNEN010000377">
    <property type="protein sequence ID" value="KAG8184321.1"/>
    <property type="molecule type" value="Genomic_DNA"/>
</dbReference>
<evidence type="ECO:0000313" key="2">
    <source>
        <dbReference type="Proteomes" id="UP000827092"/>
    </source>
</evidence>
<proteinExistence type="predicted"/>
<reference evidence="1 2" key="1">
    <citation type="journal article" date="2022" name="Nat. Ecol. Evol.">
        <title>A masculinizing supergene underlies an exaggerated male reproductive morph in a spider.</title>
        <authorList>
            <person name="Hendrickx F."/>
            <person name="De Corte Z."/>
            <person name="Sonet G."/>
            <person name="Van Belleghem S.M."/>
            <person name="Kostlbacher S."/>
            <person name="Vangestel C."/>
        </authorList>
    </citation>
    <scope>NUCLEOTIDE SEQUENCE [LARGE SCALE GENOMIC DNA]</scope>
    <source>
        <strain evidence="1">W744_W776</strain>
    </source>
</reference>
<protein>
    <submittedName>
        <fullName evidence="1">Uncharacterized protein</fullName>
    </submittedName>
</protein>
<gene>
    <name evidence="1" type="ORF">JTE90_018727</name>
</gene>
<keyword evidence="2" id="KW-1185">Reference proteome</keyword>
<organism evidence="1 2">
    <name type="scientific">Oedothorax gibbosus</name>
    <dbReference type="NCBI Taxonomy" id="931172"/>
    <lineage>
        <taxon>Eukaryota</taxon>
        <taxon>Metazoa</taxon>
        <taxon>Ecdysozoa</taxon>
        <taxon>Arthropoda</taxon>
        <taxon>Chelicerata</taxon>
        <taxon>Arachnida</taxon>
        <taxon>Araneae</taxon>
        <taxon>Araneomorphae</taxon>
        <taxon>Entelegynae</taxon>
        <taxon>Araneoidea</taxon>
        <taxon>Linyphiidae</taxon>
        <taxon>Erigoninae</taxon>
        <taxon>Oedothorax</taxon>
    </lineage>
</organism>